<dbReference type="InterPro" id="IPR050263">
    <property type="entry name" value="Bact_Fimbrial_Adh_Pro"/>
</dbReference>
<dbReference type="SUPFAM" id="SSF49401">
    <property type="entry name" value="Bacterial adhesins"/>
    <property type="match status" value="1"/>
</dbReference>
<comment type="similarity">
    <text evidence="2">Belongs to the fimbrial protein family.</text>
</comment>
<reference evidence="9 10" key="1">
    <citation type="submission" date="2019-03" db="EMBL/GenBank/DDBJ databases">
        <authorList>
            <consortium name="Pathogen Informatics"/>
        </authorList>
    </citation>
    <scope>NUCLEOTIDE SEQUENCE [LARGE SCALE GENOMIC DNA]</scope>
    <source>
        <strain evidence="9 10">NCTC12993</strain>
    </source>
</reference>
<evidence type="ECO:0000313" key="8">
    <source>
        <dbReference type="EMBL" id="MDW3780412.1"/>
    </source>
</evidence>
<evidence type="ECO:0000259" key="7">
    <source>
        <dbReference type="Pfam" id="PF22003"/>
    </source>
</evidence>
<dbReference type="GO" id="GO:0009289">
    <property type="term" value="C:pilus"/>
    <property type="evidence" value="ECO:0007669"/>
    <property type="project" value="UniProtKB-SubCell"/>
</dbReference>
<sequence>MIRHYLIKAMFLALFILNTSSVMAISCKVNFGVETHTLSFNTDTIAVPVDTPHGKVIASAATGGWRNGVDLWGCTTAWYSDWIMQSFTVKSEINNVFKTNISGIGIRITDVPNNVMANSHKSMAANQFIDIGGVGIVADLIRIDGEIGTGPLTGGIVANAQIPGYDGPEGINVAHVSLIPTVYISVATCNADTSGLSFPIGNIPKNSFGTSVGYIPPSSKNTQNLSINCDGVANAMIELQATQNPDVSSNNTVIAVDGQGSAGVASGVGVQMLYNGQTALQINTPLSIKKLTNGTQALPFVAQYYQTKSAVTAGSANATFTLKITYQ</sequence>
<dbReference type="EMBL" id="CAADJD010000030">
    <property type="protein sequence ID" value="VFS88539.1"/>
    <property type="molecule type" value="Genomic_DNA"/>
</dbReference>
<dbReference type="PROSITE" id="PS51257">
    <property type="entry name" value="PROKAR_LIPOPROTEIN"/>
    <property type="match status" value="1"/>
</dbReference>
<dbReference type="PANTHER" id="PTHR33420">
    <property type="entry name" value="FIMBRIAL SUBUNIT ELFA-RELATED"/>
    <property type="match status" value="1"/>
</dbReference>
<evidence type="ECO:0000256" key="1">
    <source>
        <dbReference type="ARBA" id="ARBA00004561"/>
    </source>
</evidence>
<dbReference type="Gene3D" id="2.60.40.3310">
    <property type="match status" value="1"/>
</dbReference>
<feature type="signal peptide" evidence="5">
    <location>
        <begin position="1"/>
        <end position="24"/>
    </location>
</feature>
<dbReference type="Proteomes" id="UP000401081">
    <property type="component" value="Unassembled WGS sequence"/>
</dbReference>
<evidence type="ECO:0000256" key="5">
    <source>
        <dbReference type="SAM" id="SignalP"/>
    </source>
</evidence>
<evidence type="ECO:0000259" key="6">
    <source>
        <dbReference type="Pfam" id="PF00419"/>
    </source>
</evidence>
<name>A0A2X3GEN1_KLUCR</name>
<dbReference type="InterPro" id="IPR000259">
    <property type="entry name" value="Adhesion_dom_fimbrial"/>
</dbReference>
<organism evidence="9 10">
    <name type="scientific">Kluyvera cryocrescens</name>
    <name type="common">Kluyvera citrophila</name>
    <dbReference type="NCBI Taxonomy" id="580"/>
    <lineage>
        <taxon>Bacteria</taxon>
        <taxon>Pseudomonadati</taxon>
        <taxon>Pseudomonadota</taxon>
        <taxon>Gammaproteobacteria</taxon>
        <taxon>Enterobacterales</taxon>
        <taxon>Enterobacteriaceae</taxon>
        <taxon>Kluyvera</taxon>
    </lineage>
</organism>
<keyword evidence="4" id="KW-0281">Fimbrium</keyword>
<dbReference type="GeneID" id="99779245"/>
<dbReference type="RefSeq" id="WP_061284569.1">
    <property type="nucleotide sequence ID" value="NZ_CALMQG010000025.1"/>
</dbReference>
<dbReference type="GO" id="GO:0043709">
    <property type="term" value="P:cell adhesion involved in single-species biofilm formation"/>
    <property type="evidence" value="ECO:0007669"/>
    <property type="project" value="TreeGrafter"/>
</dbReference>
<evidence type="ECO:0000256" key="4">
    <source>
        <dbReference type="ARBA" id="ARBA00023263"/>
    </source>
</evidence>
<dbReference type="Pfam" id="PF22003">
    <property type="entry name" value="MrkDrd"/>
    <property type="match status" value="1"/>
</dbReference>
<dbReference type="InterPro" id="IPR008966">
    <property type="entry name" value="Adhesion_dom_sf"/>
</dbReference>
<evidence type="ECO:0000256" key="2">
    <source>
        <dbReference type="ARBA" id="ARBA00006671"/>
    </source>
</evidence>
<dbReference type="EMBL" id="JAUEQX010000036">
    <property type="protein sequence ID" value="MDW3780412.1"/>
    <property type="molecule type" value="Genomic_DNA"/>
</dbReference>
<dbReference type="InterPro" id="IPR036937">
    <property type="entry name" value="Adhesion_dom_fimbrial_sf"/>
</dbReference>
<proteinExistence type="inferred from homology"/>
<dbReference type="InterPro" id="IPR054160">
    <property type="entry name" value="MrkD_recept-bd"/>
</dbReference>
<accession>A0A2X3GEN1</accession>
<dbReference type="AlphaFoldDB" id="A0A2X3GEN1"/>
<dbReference type="OrthoDB" id="8970968at2"/>
<evidence type="ECO:0000313" key="10">
    <source>
        <dbReference type="Proteomes" id="UP000401081"/>
    </source>
</evidence>
<protein>
    <submittedName>
        <fullName evidence="8 9">Fimbrial protein</fullName>
    </submittedName>
</protein>
<feature type="chain" id="PRO_5042701624" evidence="5">
    <location>
        <begin position="25"/>
        <end position="327"/>
    </location>
</feature>
<gene>
    <name evidence="9" type="ORF">NCTC12993_07091</name>
    <name evidence="8" type="ORF">QWU01_26840</name>
</gene>
<dbReference type="PANTHER" id="PTHR33420:SF12">
    <property type="entry name" value="FIMBRIN-LIKE PROTEIN FIMI-RELATED"/>
    <property type="match status" value="1"/>
</dbReference>
<dbReference type="Proteomes" id="UP001276300">
    <property type="component" value="Unassembled WGS sequence"/>
</dbReference>
<dbReference type="Pfam" id="PF00419">
    <property type="entry name" value="Fimbrial"/>
    <property type="match status" value="1"/>
</dbReference>
<evidence type="ECO:0000313" key="9">
    <source>
        <dbReference type="EMBL" id="VFS88539.1"/>
    </source>
</evidence>
<feature type="domain" description="MrkD-like receptor binding" evidence="7">
    <location>
        <begin position="44"/>
        <end position="157"/>
    </location>
</feature>
<dbReference type="Gene3D" id="2.60.40.1090">
    <property type="entry name" value="Fimbrial-type adhesion domain"/>
    <property type="match status" value="1"/>
</dbReference>
<reference evidence="8" key="2">
    <citation type="journal article" date="2023" name="J Glob Antimicrob Resist">
        <title>Emergence of NDM-1 and KPC-3 carbapenemases in Kluyvera cryocrescens: Investigating genetic heterogeneity and acquisition routes of blaNDM-1 in Enterobacterales species in Portugal.</title>
        <authorList>
            <person name="Loiodice M."/>
            <person name="Ribeiro M."/>
            <person name="Peixe L."/>
            <person name="Novais A."/>
        </authorList>
    </citation>
    <scope>NUCLEOTIDE SEQUENCE</scope>
    <source>
        <strain evidence="8">K629</strain>
    </source>
</reference>
<feature type="domain" description="Fimbrial-type adhesion" evidence="6">
    <location>
        <begin position="186"/>
        <end position="327"/>
    </location>
</feature>
<keyword evidence="3 5" id="KW-0732">Signal</keyword>
<keyword evidence="10" id="KW-1185">Reference proteome</keyword>
<comment type="subcellular location">
    <subcellularLocation>
        <location evidence="1">Fimbrium</location>
    </subcellularLocation>
</comment>
<evidence type="ECO:0000256" key="3">
    <source>
        <dbReference type="ARBA" id="ARBA00022729"/>
    </source>
</evidence>